<evidence type="ECO:0000256" key="5">
    <source>
        <dbReference type="ARBA" id="ARBA00023015"/>
    </source>
</evidence>
<comment type="caution">
    <text evidence="17">The sequence shown here is derived from an EMBL/GenBank/DDBJ whole genome shotgun (WGS) entry which is preliminary data.</text>
</comment>
<dbReference type="Gene3D" id="3.40.350.10">
    <property type="entry name" value="Creatinase/prolidase N-terminal domain"/>
    <property type="match status" value="1"/>
</dbReference>
<dbReference type="FunFam" id="2.30.29.210:FF:000001">
    <property type="entry name" value="FACT complex subunit spt16"/>
    <property type="match status" value="1"/>
</dbReference>
<dbReference type="GO" id="GO:0006281">
    <property type="term" value="P:DNA repair"/>
    <property type="evidence" value="ECO:0007669"/>
    <property type="project" value="UniProtKB-UniRule"/>
</dbReference>
<keyword evidence="3 11" id="KW-0235">DNA replication</keyword>
<evidence type="ECO:0000256" key="8">
    <source>
        <dbReference type="ARBA" id="ARBA00023204"/>
    </source>
</evidence>
<dbReference type="SMART" id="SM01286">
    <property type="entry name" value="SPT16"/>
    <property type="match status" value="1"/>
</dbReference>
<dbReference type="GO" id="GO:0006260">
    <property type="term" value="P:DNA replication"/>
    <property type="evidence" value="ECO:0007669"/>
    <property type="project" value="UniProtKB-KW"/>
</dbReference>
<dbReference type="PANTHER" id="PTHR13980:SF15">
    <property type="entry name" value="FACT COMPLEX SUBUNIT SPT16"/>
    <property type="match status" value="1"/>
</dbReference>
<comment type="subcellular location">
    <subcellularLocation>
        <location evidence="11">Nucleus</location>
    </subcellularLocation>
    <subcellularLocation>
        <location evidence="11">Chromosome</location>
    </subcellularLocation>
</comment>
<evidence type="ECO:0000256" key="11">
    <source>
        <dbReference type="RuleBase" id="RU367052"/>
    </source>
</evidence>
<dbReference type="GO" id="GO:0031491">
    <property type="term" value="F:nucleosome binding"/>
    <property type="evidence" value="ECO:0007669"/>
    <property type="project" value="TreeGrafter"/>
</dbReference>
<dbReference type="InterPro" id="IPR013953">
    <property type="entry name" value="FACT_SPT16_M"/>
</dbReference>
<dbReference type="Gene3D" id="2.30.29.210">
    <property type="entry name" value="FACT complex subunit Spt16p/Cdc68p"/>
    <property type="match status" value="1"/>
</dbReference>
<feature type="compositionally biased region" description="Basic residues" evidence="13">
    <location>
        <begin position="1317"/>
        <end position="1331"/>
    </location>
</feature>
<proteinExistence type="inferred from homology"/>
<dbReference type="InterPro" id="IPR056595">
    <property type="entry name" value="Fact-SPT16_PH"/>
</dbReference>
<dbReference type="InterPro" id="IPR011993">
    <property type="entry name" value="PH-like_dom_sf"/>
</dbReference>
<keyword evidence="7 11" id="KW-0804">Transcription</keyword>
<dbReference type="Pfam" id="PF14826">
    <property type="entry name" value="FACT-Spt16_Nlob"/>
    <property type="match status" value="1"/>
</dbReference>
<dbReference type="Gene3D" id="3.90.230.10">
    <property type="entry name" value="Creatinase/methionine aminopeptidase superfamily"/>
    <property type="match status" value="1"/>
</dbReference>
<feature type="region of interest" description="Disordered" evidence="13">
    <location>
        <begin position="290"/>
        <end position="313"/>
    </location>
</feature>
<dbReference type="InterPro" id="IPR029148">
    <property type="entry name" value="FACT-SPT16_Nlobe"/>
</dbReference>
<evidence type="ECO:0000256" key="2">
    <source>
        <dbReference type="ARBA" id="ARBA00022454"/>
    </source>
</evidence>
<dbReference type="SUPFAM" id="SSF55920">
    <property type="entry name" value="Creatinase/aminopeptidase"/>
    <property type="match status" value="1"/>
</dbReference>
<comment type="function">
    <text evidence="10 11">Component of the FACT complex, a general chromatin factor that acts to reorganize nucleosomes. The FACT complex is involved in multiple processes that require DNA as a template such as mRNA elongation, DNA replication and DNA repair. During transcription elongation the FACT complex acts as a histone chaperone that both destabilizes and restores nucleosomal structure. It facilitates the passage of RNA polymerase II and transcription by promoting the dissociation of one histone H2A-H2B dimer from the nucleosome, then subsequently promotes the reestablishment of the nucleosome following the passage of RNA polymerase II.</text>
</comment>
<feature type="compositionally biased region" description="Low complexity" evidence="13">
    <location>
        <begin position="1267"/>
        <end position="1284"/>
    </location>
</feature>
<feature type="compositionally biased region" description="Basic and acidic residues" evidence="13">
    <location>
        <begin position="299"/>
        <end position="313"/>
    </location>
</feature>
<feature type="domain" description="FACT complex subunit SPT16 N-terminal lobe" evidence="14">
    <location>
        <begin position="323"/>
        <end position="475"/>
    </location>
</feature>
<evidence type="ECO:0000256" key="6">
    <source>
        <dbReference type="ARBA" id="ARBA00023054"/>
    </source>
</evidence>
<keyword evidence="4 11" id="KW-0227">DNA damage</keyword>
<reference evidence="17 18" key="1">
    <citation type="submission" date="2020-11" db="EMBL/GenBank/DDBJ databases">
        <title>Kefir isolates.</title>
        <authorList>
            <person name="Marcisauskas S."/>
            <person name="Kim Y."/>
            <person name="Blasche S."/>
        </authorList>
    </citation>
    <scope>NUCLEOTIDE SEQUENCE [LARGE SCALE GENOMIC DNA]</scope>
    <source>
        <strain evidence="17 18">KR</strain>
    </source>
</reference>
<dbReference type="PANTHER" id="PTHR13980">
    <property type="entry name" value="CDC68 RELATED"/>
    <property type="match status" value="1"/>
</dbReference>
<dbReference type="InterPro" id="IPR013719">
    <property type="entry name" value="RTT106/SPT16-like_middle_dom"/>
</dbReference>
<evidence type="ECO:0000256" key="1">
    <source>
        <dbReference type="ARBA" id="ARBA00010779"/>
    </source>
</evidence>
<comment type="similarity">
    <text evidence="1 11">Belongs to the peptidase M24 family. SPT16 subfamily.</text>
</comment>
<protein>
    <recommendedName>
        <fullName evidence="11">FACT complex subunit</fullName>
    </recommendedName>
</protein>
<feature type="compositionally biased region" description="Basic and acidic residues" evidence="13">
    <location>
        <begin position="1292"/>
        <end position="1307"/>
    </location>
</feature>
<dbReference type="GO" id="GO:0006368">
    <property type="term" value="P:transcription elongation by RNA polymerase II"/>
    <property type="evidence" value="ECO:0007669"/>
    <property type="project" value="TreeGrafter"/>
</dbReference>
<feature type="compositionally biased region" description="Basic and acidic residues" evidence="13">
    <location>
        <begin position="168"/>
        <end position="178"/>
    </location>
</feature>
<organism evidence="17 18">
    <name type="scientific">Rhodotorula mucilaginosa</name>
    <name type="common">Yeast</name>
    <name type="synonym">Rhodotorula rubra</name>
    <dbReference type="NCBI Taxonomy" id="5537"/>
    <lineage>
        <taxon>Eukaryota</taxon>
        <taxon>Fungi</taxon>
        <taxon>Dikarya</taxon>
        <taxon>Basidiomycota</taxon>
        <taxon>Pucciniomycotina</taxon>
        <taxon>Microbotryomycetes</taxon>
        <taxon>Sporidiobolales</taxon>
        <taxon>Sporidiobolaceae</taxon>
        <taxon>Rhodotorula</taxon>
    </lineage>
</organism>
<keyword evidence="2 11" id="KW-0158">Chromosome</keyword>
<evidence type="ECO:0000313" key="18">
    <source>
        <dbReference type="Proteomes" id="UP000777482"/>
    </source>
</evidence>
<evidence type="ECO:0000256" key="9">
    <source>
        <dbReference type="ARBA" id="ARBA00023242"/>
    </source>
</evidence>
<feature type="coiled-coil region" evidence="12">
    <location>
        <begin position="918"/>
        <end position="948"/>
    </location>
</feature>
<dbReference type="InterPro" id="IPR036005">
    <property type="entry name" value="Creatinase/aminopeptidase-like"/>
</dbReference>
<dbReference type="FunFam" id="3.90.230.10:FF:000005">
    <property type="entry name" value="FACT complex subunit spt16"/>
    <property type="match status" value="1"/>
</dbReference>
<keyword evidence="8 11" id="KW-0234">DNA repair</keyword>
<feature type="region of interest" description="Disordered" evidence="13">
    <location>
        <begin position="127"/>
        <end position="218"/>
    </location>
</feature>
<dbReference type="FunFam" id="2.30.29.30:FF:000017">
    <property type="entry name" value="FACT complex subunit SPT16"/>
    <property type="match status" value="1"/>
</dbReference>
<evidence type="ECO:0000256" key="12">
    <source>
        <dbReference type="SAM" id="Coils"/>
    </source>
</evidence>
<dbReference type="InterPro" id="IPR040258">
    <property type="entry name" value="Spt16"/>
</dbReference>
<keyword evidence="6 12" id="KW-0175">Coiled coil</keyword>
<gene>
    <name evidence="17" type="primary">SPT16</name>
    <name evidence="17" type="ORF">C6P46_005264</name>
</gene>
<dbReference type="Proteomes" id="UP000777482">
    <property type="component" value="Unassembled WGS sequence"/>
</dbReference>
<feature type="domain" description="Histone chaperone RTT106/FACT complex subunit SPT16-like middle" evidence="16">
    <location>
        <begin position="1112"/>
        <end position="1202"/>
    </location>
</feature>
<name>A0A9P6VZ83_RHOMI</name>
<evidence type="ECO:0000313" key="17">
    <source>
        <dbReference type="EMBL" id="KAG0659211.1"/>
    </source>
</evidence>
<feature type="domain" description="FACT complex subunit SPT16 middle" evidence="15">
    <location>
        <begin position="839"/>
        <end position="989"/>
    </location>
</feature>
<feature type="region of interest" description="Disordered" evidence="13">
    <location>
        <begin position="1054"/>
        <end position="1076"/>
    </location>
</feature>
<dbReference type="SMART" id="SM01287">
    <property type="entry name" value="Rtt106"/>
    <property type="match status" value="1"/>
</dbReference>
<dbReference type="Gene3D" id="2.30.29.30">
    <property type="entry name" value="Pleckstrin-homology domain (PH domain)/Phosphotyrosine-binding domain (PTB)"/>
    <property type="match status" value="1"/>
</dbReference>
<evidence type="ECO:0000256" key="3">
    <source>
        <dbReference type="ARBA" id="ARBA00022705"/>
    </source>
</evidence>
<evidence type="ECO:0000259" key="15">
    <source>
        <dbReference type="SMART" id="SM01286"/>
    </source>
</evidence>
<keyword evidence="9 11" id="KW-0539">Nucleus</keyword>
<dbReference type="InterPro" id="IPR000994">
    <property type="entry name" value="Pept_M24"/>
</dbReference>
<dbReference type="FunFam" id="2.30.29.150:FF:000002">
    <property type="entry name" value="FACT complex subunit SPT16"/>
    <property type="match status" value="1"/>
</dbReference>
<dbReference type="Pfam" id="PF00557">
    <property type="entry name" value="Peptidase_M24"/>
    <property type="match status" value="1"/>
</dbReference>
<evidence type="ECO:0000259" key="16">
    <source>
        <dbReference type="SMART" id="SM01287"/>
    </source>
</evidence>
<evidence type="ECO:0000259" key="14">
    <source>
        <dbReference type="SMART" id="SM01285"/>
    </source>
</evidence>
<dbReference type="InterPro" id="IPR029149">
    <property type="entry name" value="Creatin/AminoP/Spt16_N"/>
</dbReference>
<dbReference type="OrthoDB" id="10251642at2759"/>
<dbReference type="Pfam" id="PF24824">
    <property type="entry name" value="PH_SPT16"/>
    <property type="match status" value="1"/>
</dbReference>
<evidence type="ECO:0000256" key="7">
    <source>
        <dbReference type="ARBA" id="ARBA00023163"/>
    </source>
</evidence>
<dbReference type="EMBL" id="PUHQ01000056">
    <property type="protein sequence ID" value="KAG0659211.1"/>
    <property type="molecule type" value="Genomic_DNA"/>
</dbReference>
<feature type="compositionally biased region" description="Acidic residues" evidence="13">
    <location>
        <begin position="1234"/>
        <end position="1266"/>
    </location>
</feature>
<feature type="region of interest" description="Disordered" evidence="13">
    <location>
        <begin position="1227"/>
        <end position="1331"/>
    </location>
</feature>
<evidence type="ECO:0000256" key="4">
    <source>
        <dbReference type="ARBA" id="ARBA00022763"/>
    </source>
</evidence>
<dbReference type="SMART" id="SM01285">
    <property type="entry name" value="FACT-Spt16_Nlob"/>
    <property type="match status" value="1"/>
</dbReference>
<dbReference type="Pfam" id="PF08512">
    <property type="entry name" value="Rttp106-like_middle"/>
    <property type="match status" value="1"/>
</dbReference>
<keyword evidence="5 11" id="KW-0805">Transcription regulation</keyword>
<keyword evidence="18" id="KW-1185">Reference proteome</keyword>
<sequence length="1331" mass="148261">MNELMCNVPNEYSCSLHRCSSSSSRTPPLDLLSFLTKGQSSARSFNRGKGQRCSWSAPSLIQFRRSSTSERRESSDIPMTTSFTSTMFRFLSSSSSTTPSPSLGEPVFFHSAPSLGGLPLDLSGADHLPPPPPPTTTTRSMMRAQQERTIQAPERCRSVVSPSQEGEGEGRGGDERRPLRFAAVAASPPSKVPVRRTVVPSSQGELGGGQSDTLAVGGREDHKSRAEELTDVFIPSGQSCSDLGTAVWVAVRSESESESESARRVSSPRISSRLGPLSRAPAAPFLRAEAQSQTTPLELTHRTPPDDSVGRDHLVGHVPSPRRTLFRLAKGEDVAPLTEVEHLLVVAGNSDEENPYRKGSAIQTYLLGYEFPSTLMLLGKRKVYFVVSSSKAKLLQPLLTAPKSGEHVDVEILTRSKDEAENKKLFEKIIELIGQGNKVGTLPKDKMAGKFVTEWQNLLQSAQVDFKEIDVAAGVSALLAAKDSEELQNERNAATMTSKLMSHFSDVMSGYIDAGKKVTHERLAEEIEGKLEDNKWWKTLKLGDNFETGFGDWCYSPIIQSGGNYELKSSAQSDDQRLKAGVILCSLGIRYKSYCSNVGRTFMIDPTPEQEKNYLFVAELQKFALAELKDGVVCKDFYQKVVDKIQADRPDLAERFVKSAGFGMGIEFRDNAYLLSPKGTRTVKSDMIFSLTLGFNGIPDGKGSQYAVSLIDTVQVGKDGAKVLADGLKGKDDVMFYMDEEEKKPSKSAQADGPSRRNAAPTAIVKSKLRNENREIDADAMNRRKQHQRELAARRQEEGLAKYSGEGGKGDNNREKQWRRFESYVKDSQLPESVANQKIVVDARRSTIILPIHGYAVPFHINTLKSLIKQEEGDYTVLRFMFTTPGAITGKKEDTPFEDPNATFIRGITYRSTDSFRFAELHKEISDLKKTATKRENERKELADVVEQDKLIEIKGKRPIRLTEVQLRPSFDGKRQSGDVEIHSNGIRYQSSIKSEQKLDILFSNIKHLLFQPCDNELIVILHVHLKNPIMIGKKKAKDVQFFREVSDASFDETGNKKRKRNYHDEDELEQEQEERKRRADLNKYFKAFSDKIAEASNNRLEVDIPFRELGFQGVPFRSNVLLQPTTDTLVFLTEPPFLVLTLSEIEIAHLERVQYGLKNFDLVFVFQDFTRAPVHINTIPMNQLDTVKEWLDSVDIPFSEGPVNLNWQAIMKTVNDDPYEFFNEGGWGFLSTNDDEPGSSDDSEEGSEFAASDVEDDEDVSDFSDESAYSDGSESGSDASDLSDSGEEWSDAERRLERKEKSKAGGDDSDDDRGKKSGSSKSKAKSGGRR</sequence>
<dbReference type="Pfam" id="PF08644">
    <property type="entry name" value="SPT16"/>
    <property type="match status" value="1"/>
</dbReference>
<feature type="region of interest" description="Disordered" evidence="13">
    <location>
        <begin position="253"/>
        <end position="278"/>
    </location>
</feature>
<evidence type="ECO:0000256" key="13">
    <source>
        <dbReference type="SAM" id="MobiDB-lite"/>
    </source>
</evidence>
<dbReference type="GO" id="GO:0035101">
    <property type="term" value="C:FACT complex"/>
    <property type="evidence" value="ECO:0007669"/>
    <property type="project" value="UniProtKB-UniRule"/>
</dbReference>
<dbReference type="Gene3D" id="2.30.29.150">
    <property type="match status" value="1"/>
</dbReference>
<feature type="region of interest" description="Disordered" evidence="13">
    <location>
        <begin position="741"/>
        <end position="764"/>
    </location>
</feature>
<dbReference type="GO" id="GO:0010468">
    <property type="term" value="P:regulation of gene expression"/>
    <property type="evidence" value="ECO:0007669"/>
    <property type="project" value="UniProtKB-ARBA"/>
</dbReference>
<comment type="subunit">
    <text evidence="11">Component of the FACT complex.</text>
</comment>
<evidence type="ECO:0000256" key="10">
    <source>
        <dbReference type="ARBA" id="ARBA00025370"/>
    </source>
</evidence>
<accession>A0A9P6VZ83</accession>